<dbReference type="Gene3D" id="3.30.505.10">
    <property type="entry name" value="SH2 domain"/>
    <property type="match status" value="1"/>
</dbReference>
<evidence type="ECO:0000256" key="11">
    <source>
        <dbReference type="ARBA" id="ARBA00023288"/>
    </source>
</evidence>
<dbReference type="FunFam" id="2.30.30.40:FF:000152">
    <property type="entry name" value="Tyrosine-protein kinase"/>
    <property type="match status" value="1"/>
</dbReference>
<dbReference type="InterPro" id="IPR036028">
    <property type="entry name" value="SH3-like_dom_sf"/>
</dbReference>
<keyword evidence="13" id="KW-0727">SH2 domain</keyword>
<dbReference type="PROSITE" id="PS00107">
    <property type="entry name" value="PROTEIN_KINASE_ATP"/>
    <property type="match status" value="1"/>
</dbReference>
<dbReference type="GO" id="GO:0005886">
    <property type="term" value="C:plasma membrane"/>
    <property type="evidence" value="ECO:0007669"/>
    <property type="project" value="UniProtKB-SubCell"/>
</dbReference>
<evidence type="ECO:0000313" key="20">
    <source>
        <dbReference type="Ensembl" id="ENSCVAP00000030641.1"/>
    </source>
</evidence>
<dbReference type="OMA" id="CSPMQDK"/>
<dbReference type="InterPro" id="IPR000719">
    <property type="entry name" value="Prot_kinase_dom"/>
</dbReference>
<dbReference type="InterPro" id="IPR036860">
    <property type="entry name" value="SH2_dom_sf"/>
</dbReference>
<evidence type="ECO:0000256" key="8">
    <source>
        <dbReference type="ARBA" id="ARBA00022777"/>
    </source>
</evidence>
<protein>
    <recommendedName>
        <fullName evidence="16">Tyrosine-protein kinase</fullName>
        <ecNumber evidence="16">2.7.10.2</ecNumber>
    </recommendedName>
</protein>
<dbReference type="InterPro" id="IPR008266">
    <property type="entry name" value="Tyr_kinase_AS"/>
</dbReference>
<dbReference type="Pfam" id="PF00018">
    <property type="entry name" value="SH3_1"/>
    <property type="match status" value="1"/>
</dbReference>
<comment type="subcellular location">
    <subcellularLocation>
        <location evidence="1">Cell membrane</location>
        <topology evidence="1">Lipid-anchor</topology>
        <orientation evidence="1">Cytoplasmic side</orientation>
    </subcellularLocation>
    <subcellularLocation>
        <location evidence="2">Cytoplasm</location>
        <location evidence="2">Cytosol</location>
    </subcellularLocation>
</comment>
<dbReference type="SMART" id="SM00219">
    <property type="entry name" value="TyrKc"/>
    <property type="match status" value="1"/>
</dbReference>
<feature type="domain" description="Protein kinase" evidence="19">
    <location>
        <begin position="238"/>
        <end position="491"/>
    </location>
</feature>
<dbReference type="PANTHER" id="PTHR24418">
    <property type="entry name" value="TYROSINE-PROTEIN KINASE"/>
    <property type="match status" value="1"/>
</dbReference>
<evidence type="ECO:0000256" key="1">
    <source>
        <dbReference type="ARBA" id="ARBA00004342"/>
    </source>
</evidence>
<keyword evidence="21" id="KW-1185">Reference proteome</keyword>
<evidence type="ECO:0000259" key="19">
    <source>
        <dbReference type="PROSITE" id="PS50011"/>
    </source>
</evidence>
<dbReference type="PRINTS" id="PR00401">
    <property type="entry name" value="SH2DOMAIN"/>
</dbReference>
<evidence type="ECO:0000256" key="16">
    <source>
        <dbReference type="RuleBase" id="RU362096"/>
    </source>
</evidence>
<dbReference type="PRINTS" id="PR00109">
    <property type="entry name" value="TYRKINASE"/>
</dbReference>
<dbReference type="Pfam" id="PF00017">
    <property type="entry name" value="SH2"/>
    <property type="match status" value="1"/>
</dbReference>
<dbReference type="FunFam" id="1.10.510.10:FF:000553">
    <property type="entry name" value="Tyrosine-protein kinase"/>
    <property type="match status" value="1"/>
</dbReference>
<evidence type="ECO:0000256" key="10">
    <source>
        <dbReference type="ARBA" id="ARBA00023137"/>
    </source>
</evidence>
<dbReference type="CDD" id="cd05067">
    <property type="entry name" value="PTKc_Lck_Blk"/>
    <property type="match status" value="1"/>
</dbReference>
<dbReference type="GO" id="GO:0004715">
    <property type="term" value="F:non-membrane spanning protein tyrosine kinase activity"/>
    <property type="evidence" value="ECO:0007669"/>
    <property type="project" value="UniProtKB-EC"/>
</dbReference>
<evidence type="ECO:0000256" key="15">
    <source>
        <dbReference type="PROSITE-ProRule" id="PRU10141"/>
    </source>
</evidence>
<dbReference type="AlphaFoldDB" id="A0A3Q2EE96"/>
<evidence type="ECO:0000256" key="12">
    <source>
        <dbReference type="ARBA" id="ARBA00051245"/>
    </source>
</evidence>
<evidence type="ECO:0000259" key="18">
    <source>
        <dbReference type="PROSITE" id="PS50002"/>
    </source>
</evidence>
<dbReference type="GeneID" id="107096412"/>
<dbReference type="Pfam" id="PF07714">
    <property type="entry name" value="PK_Tyr_Ser-Thr"/>
    <property type="match status" value="1"/>
</dbReference>
<dbReference type="InterPro" id="IPR050198">
    <property type="entry name" value="Non-receptor_tyrosine_kinases"/>
</dbReference>
<evidence type="ECO:0000256" key="14">
    <source>
        <dbReference type="PROSITE-ProRule" id="PRU00192"/>
    </source>
</evidence>
<evidence type="ECO:0000256" key="2">
    <source>
        <dbReference type="ARBA" id="ARBA00004514"/>
    </source>
</evidence>
<evidence type="ECO:0000256" key="5">
    <source>
        <dbReference type="ARBA" id="ARBA00022679"/>
    </source>
</evidence>
<dbReference type="InterPro" id="IPR011009">
    <property type="entry name" value="Kinase-like_dom_sf"/>
</dbReference>
<dbReference type="Gene3D" id="2.30.30.40">
    <property type="entry name" value="SH3 Domains"/>
    <property type="match status" value="1"/>
</dbReference>
<dbReference type="InterPro" id="IPR020635">
    <property type="entry name" value="Tyr_kinase_cat_dom"/>
</dbReference>
<reference evidence="20" key="2">
    <citation type="submission" date="2025-09" db="UniProtKB">
        <authorList>
            <consortium name="Ensembl"/>
        </authorList>
    </citation>
    <scope>IDENTIFICATION</scope>
</reference>
<dbReference type="PROSITE" id="PS50001">
    <property type="entry name" value="SH2"/>
    <property type="match status" value="1"/>
</dbReference>
<keyword evidence="3 14" id="KW-0728">SH3 domain</keyword>
<dbReference type="InterPro" id="IPR001452">
    <property type="entry name" value="SH3_domain"/>
</dbReference>
<feature type="domain" description="SH2" evidence="17">
    <location>
        <begin position="120"/>
        <end position="217"/>
    </location>
</feature>
<accession>A0A3Q2EE96</accession>
<dbReference type="SUPFAM" id="SSF56112">
    <property type="entry name" value="Protein kinase-like (PK-like)"/>
    <property type="match status" value="1"/>
</dbReference>
<evidence type="ECO:0000256" key="6">
    <source>
        <dbReference type="ARBA" id="ARBA00022707"/>
    </source>
</evidence>
<dbReference type="KEGG" id="cvg:107096412"/>
<evidence type="ECO:0000259" key="17">
    <source>
        <dbReference type="PROSITE" id="PS50001"/>
    </source>
</evidence>
<organism evidence="20 21">
    <name type="scientific">Cyprinodon variegatus</name>
    <name type="common">Sheepshead minnow</name>
    <dbReference type="NCBI Taxonomy" id="28743"/>
    <lineage>
        <taxon>Eukaryota</taxon>
        <taxon>Metazoa</taxon>
        <taxon>Chordata</taxon>
        <taxon>Craniata</taxon>
        <taxon>Vertebrata</taxon>
        <taxon>Euteleostomi</taxon>
        <taxon>Actinopterygii</taxon>
        <taxon>Neopterygii</taxon>
        <taxon>Teleostei</taxon>
        <taxon>Neoteleostei</taxon>
        <taxon>Acanthomorphata</taxon>
        <taxon>Ovalentaria</taxon>
        <taxon>Atherinomorphae</taxon>
        <taxon>Cyprinodontiformes</taxon>
        <taxon>Cyprinodontidae</taxon>
        <taxon>Cyprinodon</taxon>
    </lineage>
</organism>
<dbReference type="GO" id="GO:0005829">
    <property type="term" value="C:cytosol"/>
    <property type="evidence" value="ECO:0007669"/>
    <property type="project" value="UniProtKB-SubCell"/>
</dbReference>
<dbReference type="PROSITE" id="PS50002">
    <property type="entry name" value="SH3"/>
    <property type="match status" value="1"/>
</dbReference>
<dbReference type="InterPro" id="IPR001245">
    <property type="entry name" value="Ser-Thr/Tyr_kinase_cat_dom"/>
</dbReference>
<keyword evidence="6" id="KW-0519">Myristate</keyword>
<dbReference type="Gene3D" id="1.10.510.10">
    <property type="entry name" value="Transferase(Phosphotransferase) domain 1"/>
    <property type="match status" value="1"/>
</dbReference>
<keyword evidence="11" id="KW-0449">Lipoprotein</keyword>
<dbReference type="FunFam" id="3.30.505.10:FF:000001">
    <property type="entry name" value="Tyrosine-protein kinase"/>
    <property type="match status" value="1"/>
</dbReference>
<sequence length="500" mass="57454">MGCACSSDSDSEWIENLDELCEHCNCPIPPDTSNPYTDQVIPYPSHYTPPTSPLPDNIGVAIYSYEPKHEGDLGFEKGDKLKIINKDDAEWYLAESLTTGQRGYIPYNFIAMTTVETEPWFFKNISRNDAMRLLLAPGNTQGSFLIRESETSKGSYSLSVRDLDHNTGEGVKHYRIRNMDNGGFYVTAKISFNSLRELVQHYSREADGLCTVLVKPCQSRAPQKPWWQDEWEIPRESLKLERRLGAGQFGEVWMGIYNNDRKVAIKNLKMGTMSVEAFMAEANMMKNLQHPRLVRLFAVVTQEPIYIVTEYMENGSLVDFLKTQEGSNLTTNTLIDMSSQVADGMAFIERRNYIHRDLRAANILVSQELICKIADFGLARLIEDNEYTAREGAKFPIKWTAPEAINYGTFSIKSDVWSFGILLTEIVTYGRIPYPGMSNPEVIQNLERGYRMPKPEDCPDELYEIMHECWREKPEERPTFDYLKHILEDFFTATERQYQE</sequence>
<keyword evidence="9 15" id="KW-0067">ATP-binding</keyword>
<dbReference type="SMART" id="SM00326">
    <property type="entry name" value="SH3"/>
    <property type="match status" value="1"/>
</dbReference>
<dbReference type="SUPFAM" id="SSF55550">
    <property type="entry name" value="SH2 domain"/>
    <property type="match status" value="1"/>
</dbReference>
<dbReference type="Proteomes" id="UP000265020">
    <property type="component" value="Unassembled WGS sequence"/>
</dbReference>
<dbReference type="PROSITE" id="PS50011">
    <property type="entry name" value="PROTEIN_KINASE_DOM"/>
    <property type="match status" value="1"/>
</dbReference>
<keyword evidence="4" id="KW-0597">Phosphoprotein</keyword>
<dbReference type="PROSITE" id="PS00109">
    <property type="entry name" value="PROTEIN_KINASE_TYR"/>
    <property type="match status" value="1"/>
</dbReference>
<comment type="catalytic activity">
    <reaction evidence="12 16">
        <text>L-tyrosyl-[protein] + ATP = O-phospho-L-tyrosyl-[protein] + ADP + H(+)</text>
        <dbReference type="Rhea" id="RHEA:10596"/>
        <dbReference type="Rhea" id="RHEA-COMP:10136"/>
        <dbReference type="Rhea" id="RHEA-COMP:20101"/>
        <dbReference type="ChEBI" id="CHEBI:15378"/>
        <dbReference type="ChEBI" id="CHEBI:30616"/>
        <dbReference type="ChEBI" id="CHEBI:46858"/>
        <dbReference type="ChEBI" id="CHEBI:61978"/>
        <dbReference type="ChEBI" id="CHEBI:456216"/>
        <dbReference type="EC" id="2.7.10.2"/>
    </reaction>
</comment>
<dbReference type="GO" id="GO:0051240">
    <property type="term" value="P:positive regulation of multicellular organismal process"/>
    <property type="evidence" value="ECO:0007669"/>
    <property type="project" value="UniProtKB-ARBA"/>
</dbReference>
<dbReference type="InterPro" id="IPR035850">
    <property type="entry name" value="Lck_SH2"/>
</dbReference>
<name>A0A3Q2EE96_CYPVA</name>
<dbReference type="InterPro" id="IPR000980">
    <property type="entry name" value="SH2"/>
</dbReference>
<evidence type="ECO:0000313" key="21">
    <source>
        <dbReference type="Proteomes" id="UP000265020"/>
    </source>
</evidence>
<keyword evidence="8 16" id="KW-0418">Kinase</keyword>
<dbReference type="CDD" id="cd10362">
    <property type="entry name" value="SH2_Src_Lck"/>
    <property type="match status" value="1"/>
</dbReference>
<dbReference type="STRING" id="28743.ENSCVAP00000030641"/>
<dbReference type="SMART" id="SM00252">
    <property type="entry name" value="SH2"/>
    <property type="match status" value="1"/>
</dbReference>
<dbReference type="Ensembl" id="ENSCVAT00000024750.1">
    <property type="protein sequence ID" value="ENSCVAP00000030641.1"/>
    <property type="gene ID" value="ENSCVAG00000019320.1"/>
</dbReference>
<dbReference type="PRINTS" id="PR00452">
    <property type="entry name" value="SH3DOMAIN"/>
</dbReference>
<dbReference type="FunFam" id="3.30.200.20:FF:000036">
    <property type="entry name" value="Tyrosine-protein kinase"/>
    <property type="match status" value="1"/>
</dbReference>
<dbReference type="CTD" id="3932"/>
<comment type="similarity">
    <text evidence="16">Belongs to the protein kinase superfamily. Tyr protein kinase family.</text>
</comment>
<proteinExistence type="inferred from homology"/>
<dbReference type="RefSeq" id="XP_015248538.1">
    <property type="nucleotide sequence ID" value="XM_015393052.1"/>
</dbReference>
<dbReference type="OrthoDB" id="4062651at2759"/>
<dbReference type="Gene3D" id="3.30.200.20">
    <property type="entry name" value="Phosphorylase Kinase, domain 1"/>
    <property type="match status" value="1"/>
</dbReference>
<dbReference type="GeneTree" id="ENSGT00940000159864"/>
<keyword evidence="7 15" id="KW-0547">Nucleotide-binding</keyword>
<dbReference type="EC" id="2.7.10.2" evidence="16"/>
<dbReference type="GO" id="GO:0005524">
    <property type="term" value="F:ATP binding"/>
    <property type="evidence" value="ECO:0007669"/>
    <property type="project" value="UniProtKB-UniRule"/>
</dbReference>
<keyword evidence="10 16" id="KW-0829">Tyrosine-protein kinase</keyword>
<keyword evidence="5 16" id="KW-0808">Transferase</keyword>
<evidence type="ECO:0000256" key="3">
    <source>
        <dbReference type="ARBA" id="ARBA00022443"/>
    </source>
</evidence>
<reference evidence="20" key="1">
    <citation type="submission" date="2025-08" db="UniProtKB">
        <authorList>
            <consortium name="Ensembl"/>
        </authorList>
    </citation>
    <scope>IDENTIFICATION</scope>
</reference>
<dbReference type="InterPro" id="IPR017441">
    <property type="entry name" value="Protein_kinase_ATP_BS"/>
</dbReference>
<evidence type="ECO:0000256" key="13">
    <source>
        <dbReference type="PROSITE-ProRule" id="PRU00191"/>
    </source>
</evidence>
<evidence type="ECO:0000256" key="7">
    <source>
        <dbReference type="ARBA" id="ARBA00022741"/>
    </source>
</evidence>
<feature type="binding site" evidence="15">
    <location>
        <position position="266"/>
    </location>
    <ligand>
        <name>ATP</name>
        <dbReference type="ChEBI" id="CHEBI:30616"/>
    </ligand>
</feature>
<feature type="domain" description="SH3" evidence="18">
    <location>
        <begin position="54"/>
        <end position="115"/>
    </location>
</feature>
<evidence type="ECO:0000256" key="9">
    <source>
        <dbReference type="ARBA" id="ARBA00022840"/>
    </source>
</evidence>
<evidence type="ECO:0000256" key="4">
    <source>
        <dbReference type="ARBA" id="ARBA00022553"/>
    </source>
</evidence>
<dbReference type="SUPFAM" id="SSF50044">
    <property type="entry name" value="SH3-domain"/>
    <property type="match status" value="1"/>
</dbReference>